<proteinExistence type="predicted"/>
<reference evidence="3 4" key="1">
    <citation type="submission" date="2017-03" db="EMBL/GenBank/DDBJ databases">
        <title>Comparative genomics of honeybee gut symbionts reveal geographically distinct and subgroup specific antibiotic resistance.</title>
        <authorList>
            <person name="Ludvigsen J."/>
            <person name="Porcellato D."/>
            <person name="Labee-Lund T.M."/>
            <person name="Amdam G.V."/>
            <person name="Rudi K."/>
        </authorList>
    </citation>
    <scope>NUCLEOTIDE SEQUENCE [LARGE SCALE GENOMIC DNA]</scope>
    <source>
        <strain evidence="3 4">A-4-12</strain>
    </source>
</reference>
<evidence type="ECO:0000313" key="3">
    <source>
        <dbReference type="EMBL" id="OTQ49458.1"/>
    </source>
</evidence>
<evidence type="ECO:0000259" key="2">
    <source>
        <dbReference type="PROSITE" id="PS50966"/>
    </source>
</evidence>
<dbReference type="Proteomes" id="UP000194968">
    <property type="component" value="Unassembled WGS sequence"/>
</dbReference>
<dbReference type="OrthoDB" id="7821105at2"/>
<accession>A0A242NU85</accession>
<feature type="domain" description="SWIM-type" evidence="2">
    <location>
        <begin position="406"/>
        <end position="447"/>
    </location>
</feature>
<dbReference type="AlphaFoldDB" id="A0A242NU85"/>
<dbReference type="GO" id="GO:0008270">
    <property type="term" value="F:zinc ion binding"/>
    <property type="evidence" value="ECO:0007669"/>
    <property type="project" value="UniProtKB-KW"/>
</dbReference>
<gene>
    <name evidence="3" type="ORF">B6D06_06545</name>
</gene>
<name>A0A242NU85_9GAMM</name>
<keyword evidence="1" id="KW-0479">Metal-binding</keyword>
<evidence type="ECO:0000313" key="4">
    <source>
        <dbReference type="Proteomes" id="UP000194968"/>
    </source>
</evidence>
<organism evidence="3 4">
    <name type="scientific">Gilliamella apis</name>
    <dbReference type="NCBI Taxonomy" id="1970738"/>
    <lineage>
        <taxon>Bacteria</taxon>
        <taxon>Pseudomonadati</taxon>
        <taxon>Pseudomonadota</taxon>
        <taxon>Gammaproteobacteria</taxon>
        <taxon>Orbales</taxon>
        <taxon>Orbaceae</taxon>
        <taxon>Gilliamella</taxon>
    </lineage>
</organism>
<dbReference type="InterPro" id="IPR007527">
    <property type="entry name" value="Znf_SWIM"/>
</dbReference>
<dbReference type="Pfam" id="PF04434">
    <property type="entry name" value="SWIM"/>
    <property type="match status" value="1"/>
</dbReference>
<dbReference type="RefSeq" id="WP_086320569.1">
    <property type="nucleotide sequence ID" value="NZ_NASK01000095.1"/>
</dbReference>
<evidence type="ECO:0000256" key="1">
    <source>
        <dbReference type="PROSITE-ProRule" id="PRU00325"/>
    </source>
</evidence>
<sequence length="451" mass="50230">MRAFFQQSNFTDGALALALSPALTPTGIVHHPVFFSGFALYPQIIARGLLALADITSTNYCQYKPEFQKDPVLSAQGDRVRAECFSACNGVYARLDLLRDGLDGEIHRGTTNVDIGIGLRQALAKVNSKDRLHLNIGDQGLATRYIEDKGNHLNGLAKIILQRPVQMPNRWIRALGNIAEIHKNMKPVFTIKGPQAQMFVSTLPNVTSKNQSGWLVLSRSGIKLMSRSDTHSVYISGLHRLNALKRLITNIKSLTFYCLQNNEQGPCMIEVSLLGARLTLSLTAETWQGYSGEGALLTSLVSSVEQEDSKIVNDLLQFDALINKEQLSNASALEAYRIERALAYLAVSGKLGFDAYEGSYFHRELPEDPNRVLKDNPRLIGAHKLVDRIEKIDEMTWIVNSADDSYRVSIPINQLNCNPQCTCSWYLKNQQKKGPCKHVLAVQIKEGIYEL</sequence>
<dbReference type="PROSITE" id="PS50966">
    <property type="entry name" value="ZF_SWIM"/>
    <property type="match status" value="1"/>
</dbReference>
<dbReference type="EMBL" id="NASK01000095">
    <property type="protein sequence ID" value="OTQ49458.1"/>
    <property type="molecule type" value="Genomic_DNA"/>
</dbReference>
<keyword evidence="1" id="KW-0862">Zinc</keyword>
<comment type="caution">
    <text evidence="3">The sequence shown here is derived from an EMBL/GenBank/DDBJ whole genome shotgun (WGS) entry which is preliminary data.</text>
</comment>
<protein>
    <recommendedName>
        <fullName evidence="2">SWIM-type domain-containing protein</fullName>
    </recommendedName>
</protein>
<keyword evidence="1" id="KW-0863">Zinc-finger</keyword>